<dbReference type="RefSeq" id="WP_085785998.1">
    <property type="nucleotide sequence ID" value="NZ_CP019937.1"/>
</dbReference>
<evidence type="ECO:0000313" key="2">
    <source>
        <dbReference type="Proteomes" id="UP000242447"/>
    </source>
</evidence>
<dbReference type="KEGG" id="kro:BVG79_01094"/>
<organism evidence="1 2">
    <name type="scientific">Ketogulonicigenium robustum</name>
    <dbReference type="NCBI Taxonomy" id="92947"/>
    <lineage>
        <taxon>Bacteria</taxon>
        <taxon>Pseudomonadati</taxon>
        <taxon>Pseudomonadota</taxon>
        <taxon>Alphaproteobacteria</taxon>
        <taxon>Rhodobacterales</taxon>
        <taxon>Roseobacteraceae</taxon>
        <taxon>Ketogulonicigenium</taxon>
    </lineage>
</organism>
<dbReference type="EMBL" id="CP019937">
    <property type="protein sequence ID" value="ARO14440.1"/>
    <property type="molecule type" value="Genomic_DNA"/>
</dbReference>
<accession>A0A1W6NZB5</accession>
<protein>
    <submittedName>
        <fullName evidence="1">Uncharacterized protein</fullName>
    </submittedName>
</protein>
<gene>
    <name evidence="1" type="ORF">BVG79_01094</name>
</gene>
<dbReference type="AlphaFoldDB" id="A0A1W6NZB5"/>
<sequence length="112" mass="11886">MAKPHTNVACAANEVSRRGILAALPFLALAPAAAVKAEPTRKELIEQHAQALLDLIREEYSGQVDALGISIRSNPDQPLDVSASANRITISERGYPVANAAGDWSLKVGWIG</sequence>
<name>A0A1W6NZB5_9RHOB</name>
<evidence type="ECO:0000313" key="1">
    <source>
        <dbReference type="EMBL" id="ARO14440.1"/>
    </source>
</evidence>
<reference evidence="1 2" key="1">
    <citation type="submission" date="2017-02" db="EMBL/GenBank/DDBJ databases">
        <title>Ketogulonicigenium robustum SPU B003 Genome sequencing and assembly.</title>
        <authorList>
            <person name="Li Y."/>
            <person name="Liu L."/>
            <person name="Wang C."/>
            <person name="Zhang M."/>
            <person name="Zhang T."/>
            <person name="Zhang Y."/>
        </authorList>
    </citation>
    <scope>NUCLEOTIDE SEQUENCE [LARGE SCALE GENOMIC DNA]</scope>
    <source>
        <strain evidence="1 2">SPU_B003</strain>
    </source>
</reference>
<dbReference type="Proteomes" id="UP000242447">
    <property type="component" value="Chromosome"/>
</dbReference>
<keyword evidence="2" id="KW-1185">Reference proteome</keyword>
<proteinExistence type="predicted"/>